<reference evidence="1 2" key="1">
    <citation type="submission" date="2023-10" db="EMBL/GenBank/DDBJ databases">
        <title>Surface-active antibiotics is a multifunctional adaptation for post-fire microbes.</title>
        <authorList>
            <person name="Liu M.D."/>
            <person name="Du Y."/>
            <person name="Koupaei S.K."/>
            <person name="Kim N.R."/>
            <person name="Zhang W."/>
            <person name="Traxler M.F."/>
        </authorList>
    </citation>
    <scope>NUCLEOTIDE SEQUENCE [LARGE SCALE GENOMIC DNA]</scope>
    <source>
        <strain evidence="1 2">F3</strain>
    </source>
</reference>
<protein>
    <submittedName>
        <fullName evidence="1">Uncharacterized protein</fullName>
    </submittedName>
</protein>
<proteinExistence type="predicted"/>
<sequence length="102" mass="11538">MSTQTYAQYRDCYIKVHVTPSNSHAFGGICRRYRVSWQVSSKGHPECDLVSFPQQMDFLAEEQAFRYGEKRAHTFIDSMLSTPSNRRMAGDISTSPDKAPAG</sequence>
<dbReference type="RefSeq" id="WP_317021824.1">
    <property type="nucleotide sequence ID" value="NZ_CP136513.1"/>
</dbReference>
<dbReference type="Proteomes" id="UP001302652">
    <property type="component" value="Chromosome 1"/>
</dbReference>
<evidence type="ECO:0000313" key="1">
    <source>
        <dbReference type="EMBL" id="WOD19801.1"/>
    </source>
</evidence>
<accession>A0ABZ0ERK1</accession>
<organism evidence="1 2">
    <name type="scientific">Paraburkholderia kirstenboschensis</name>
    <dbReference type="NCBI Taxonomy" id="1245436"/>
    <lineage>
        <taxon>Bacteria</taxon>
        <taxon>Pseudomonadati</taxon>
        <taxon>Pseudomonadota</taxon>
        <taxon>Betaproteobacteria</taxon>
        <taxon>Burkholderiales</taxon>
        <taxon>Burkholderiaceae</taxon>
        <taxon>Paraburkholderia</taxon>
    </lineage>
</organism>
<keyword evidence="2" id="KW-1185">Reference proteome</keyword>
<evidence type="ECO:0000313" key="2">
    <source>
        <dbReference type="Proteomes" id="UP001302652"/>
    </source>
</evidence>
<dbReference type="EMBL" id="CP136513">
    <property type="protein sequence ID" value="WOD19801.1"/>
    <property type="molecule type" value="Genomic_DNA"/>
</dbReference>
<gene>
    <name evidence="1" type="ORF">RW095_26695</name>
</gene>
<name>A0ABZ0ERK1_9BURK</name>